<sequence>MGEFDTTLGALCVSYALASGLFGAMSMQSVTYFHKFPKDSLWLKTLVALLWAFDTIQLVLAGNGLYFWMVTNYNNADILEDPSPWSFNVAIFLTNTIVFIVELFLARRVYILSDHNILLTAIIVVLSCCYYGLQIAVKVKLWQFQKLSLLYRVQKMTEVSLACAAVADLTIAISLSVCLRKSRTGVKITDSIVNKLVLYAMNTGLLTSVIVLIDMICFLTMPRNFIHLGFNMISGNLYTNSLLATLNFRDVVRNNMNNTMNLNTLSLSAMPASPLNISSANGADDNIQGTLERKFHDSL</sequence>
<evidence type="ECO:0000259" key="2">
    <source>
        <dbReference type="Pfam" id="PF20152"/>
    </source>
</evidence>
<feature type="domain" description="DUF6534" evidence="2">
    <location>
        <begin position="164"/>
        <end position="250"/>
    </location>
</feature>
<evidence type="ECO:0000313" key="3">
    <source>
        <dbReference type="EMBL" id="KAF7378171.1"/>
    </source>
</evidence>
<evidence type="ECO:0000256" key="1">
    <source>
        <dbReference type="SAM" id="Phobius"/>
    </source>
</evidence>
<dbReference type="EMBL" id="JACAZH010000001">
    <property type="protein sequence ID" value="KAF7378171.1"/>
    <property type="molecule type" value="Genomic_DNA"/>
</dbReference>
<keyword evidence="1" id="KW-0812">Transmembrane</keyword>
<feature type="transmembrane region" description="Helical" evidence="1">
    <location>
        <begin position="117"/>
        <end position="139"/>
    </location>
</feature>
<proteinExistence type="predicted"/>
<feature type="transmembrane region" description="Helical" evidence="1">
    <location>
        <begin position="6"/>
        <end position="25"/>
    </location>
</feature>
<dbReference type="Pfam" id="PF20152">
    <property type="entry name" value="DUF6534"/>
    <property type="match status" value="1"/>
</dbReference>
<reference evidence="3" key="1">
    <citation type="submission" date="2020-05" db="EMBL/GenBank/DDBJ databases">
        <title>Mycena genomes resolve the evolution of fungal bioluminescence.</title>
        <authorList>
            <person name="Tsai I.J."/>
        </authorList>
    </citation>
    <scope>NUCLEOTIDE SEQUENCE</scope>
    <source>
        <strain evidence="3">160909Yilan</strain>
    </source>
</reference>
<organism evidence="3 4">
    <name type="scientific">Mycena sanguinolenta</name>
    <dbReference type="NCBI Taxonomy" id="230812"/>
    <lineage>
        <taxon>Eukaryota</taxon>
        <taxon>Fungi</taxon>
        <taxon>Dikarya</taxon>
        <taxon>Basidiomycota</taxon>
        <taxon>Agaricomycotina</taxon>
        <taxon>Agaricomycetes</taxon>
        <taxon>Agaricomycetidae</taxon>
        <taxon>Agaricales</taxon>
        <taxon>Marasmiineae</taxon>
        <taxon>Mycenaceae</taxon>
        <taxon>Mycena</taxon>
    </lineage>
</organism>
<feature type="transmembrane region" description="Helical" evidence="1">
    <location>
        <begin position="159"/>
        <end position="179"/>
    </location>
</feature>
<dbReference type="InterPro" id="IPR045339">
    <property type="entry name" value="DUF6534"/>
</dbReference>
<keyword evidence="1" id="KW-1133">Transmembrane helix</keyword>
<protein>
    <recommendedName>
        <fullName evidence="2">DUF6534 domain-containing protein</fullName>
    </recommendedName>
</protein>
<comment type="caution">
    <text evidence="3">The sequence shown here is derived from an EMBL/GenBank/DDBJ whole genome shotgun (WGS) entry which is preliminary data.</text>
</comment>
<dbReference type="AlphaFoldDB" id="A0A8H6ZKP6"/>
<dbReference type="PANTHER" id="PTHR40465">
    <property type="entry name" value="CHROMOSOME 1, WHOLE GENOME SHOTGUN SEQUENCE"/>
    <property type="match status" value="1"/>
</dbReference>
<feature type="transmembrane region" description="Helical" evidence="1">
    <location>
        <begin position="85"/>
        <end position="105"/>
    </location>
</feature>
<gene>
    <name evidence="3" type="ORF">MSAN_00241600</name>
</gene>
<dbReference type="PANTHER" id="PTHR40465:SF1">
    <property type="entry name" value="DUF6534 DOMAIN-CONTAINING PROTEIN"/>
    <property type="match status" value="1"/>
</dbReference>
<name>A0A8H6ZKP6_9AGAR</name>
<keyword evidence="1" id="KW-0472">Membrane</keyword>
<feature type="transmembrane region" description="Helical" evidence="1">
    <location>
        <begin position="46"/>
        <end position="69"/>
    </location>
</feature>
<dbReference type="OrthoDB" id="2535105at2759"/>
<feature type="transmembrane region" description="Helical" evidence="1">
    <location>
        <begin position="199"/>
        <end position="221"/>
    </location>
</feature>
<keyword evidence="4" id="KW-1185">Reference proteome</keyword>
<accession>A0A8H6ZKP6</accession>
<evidence type="ECO:0000313" key="4">
    <source>
        <dbReference type="Proteomes" id="UP000623467"/>
    </source>
</evidence>
<dbReference type="Proteomes" id="UP000623467">
    <property type="component" value="Unassembled WGS sequence"/>
</dbReference>